<dbReference type="CDD" id="cd16488">
    <property type="entry name" value="mRING-H2-C3H3C2_Mio-like"/>
    <property type="match status" value="1"/>
</dbReference>
<dbReference type="GO" id="GO:0035859">
    <property type="term" value="C:Seh1-associated complex"/>
    <property type="evidence" value="ECO:0007669"/>
    <property type="project" value="TreeGrafter"/>
</dbReference>
<dbReference type="PANTHER" id="PTHR46170">
    <property type="entry name" value="GATOR COMPLEX PROTEIN WDR59"/>
    <property type="match status" value="1"/>
</dbReference>
<comment type="subcellular location">
    <subcellularLocation>
        <location evidence="1">Vacuole</location>
    </subcellularLocation>
</comment>
<dbReference type="Pfam" id="PF05773">
    <property type="entry name" value="RWD"/>
    <property type="match status" value="1"/>
</dbReference>
<dbReference type="Gene3D" id="2.130.10.10">
    <property type="entry name" value="YVTN repeat-like/Quinoprotein amine dehydrogenase"/>
    <property type="match status" value="1"/>
</dbReference>
<dbReference type="GO" id="GO:1904263">
    <property type="term" value="P:positive regulation of TORC1 signaling"/>
    <property type="evidence" value="ECO:0007669"/>
    <property type="project" value="TreeGrafter"/>
</dbReference>
<feature type="repeat" description="WD" evidence="6">
    <location>
        <begin position="110"/>
        <end position="146"/>
    </location>
</feature>
<dbReference type="InterPro" id="IPR015943">
    <property type="entry name" value="WD40/YVTN_repeat-like_dom_sf"/>
</dbReference>
<reference evidence="9 10" key="1">
    <citation type="submission" date="2016-08" db="EMBL/GenBank/DDBJ databases">
        <title>Draft genome sequence of allopolyploid Zygosaccharomyces rouxii.</title>
        <authorList>
            <person name="Watanabe J."/>
            <person name="Uehara K."/>
            <person name="Mogi Y."/>
            <person name="Tsukioka Y."/>
        </authorList>
    </citation>
    <scope>NUCLEOTIDE SEQUENCE [LARGE SCALE GENOMIC DNA]</scope>
    <source>
        <strain evidence="9 10">NBRC 110957</strain>
    </source>
</reference>
<dbReference type="AlphaFoldDB" id="A0A1Q3ADM2"/>
<feature type="domain" description="RWD" evidence="8">
    <location>
        <begin position="433"/>
        <end position="544"/>
    </location>
</feature>
<keyword evidence="3 6" id="KW-0853">WD repeat</keyword>
<comment type="similarity">
    <text evidence="5">Belongs to the WD repeat WDR59 family.</text>
</comment>
<dbReference type="SMART" id="SM00591">
    <property type="entry name" value="RWD"/>
    <property type="match status" value="1"/>
</dbReference>
<gene>
    <name evidence="9" type="ORF">ZYGR_0AK02800</name>
</gene>
<feature type="compositionally biased region" description="Acidic residues" evidence="7">
    <location>
        <begin position="713"/>
        <end position="724"/>
    </location>
</feature>
<dbReference type="Proteomes" id="UP000187013">
    <property type="component" value="Unassembled WGS sequence"/>
</dbReference>
<dbReference type="GO" id="GO:0035591">
    <property type="term" value="F:signaling adaptor activity"/>
    <property type="evidence" value="ECO:0007669"/>
    <property type="project" value="TreeGrafter"/>
</dbReference>
<name>A0A1Q3ADM2_ZYGRO</name>
<dbReference type="Gene3D" id="3.10.110.10">
    <property type="entry name" value="Ubiquitin Conjugating Enzyme"/>
    <property type="match status" value="1"/>
</dbReference>
<dbReference type="EMBL" id="BDGX01000037">
    <property type="protein sequence ID" value="GAV53778.1"/>
    <property type="molecule type" value="Genomic_DNA"/>
</dbReference>
<keyword evidence="4" id="KW-0677">Repeat</keyword>
<evidence type="ECO:0000313" key="9">
    <source>
        <dbReference type="EMBL" id="GAV53778.1"/>
    </source>
</evidence>
<evidence type="ECO:0000256" key="7">
    <source>
        <dbReference type="SAM" id="MobiDB-lite"/>
    </source>
</evidence>
<feature type="compositionally biased region" description="Polar residues" evidence="7">
    <location>
        <begin position="668"/>
        <end position="687"/>
    </location>
</feature>
<dbReference type="Pfam" id="PF17120">
    <property type="entry name" value="zf-RING_16"/>
    <property type="match status" value="1"/>
</dbReference>
<evidence type="ECO:0000256" key="6">
    <source>
        <dbReference type="PROSITE-ProRule" id="PRU00221"/>
    </source>
</evidence>
<organism evidence="9 10">
    <name type="scientific">Zygosaccharomyces rouxii</name>
    <dbReference type="NCBI Taxonomy" id="4956"/>
    <lineage>
        <taxon>Eukaryota</taxon>
        <taxon>Fungi</taxon>
        <taxon>Dikarya</taxon>
        <taxon>Ascomycota</taxon>
        <taxon>Saccharomycotina</taxon>
        <taxon>Saccharomycetes</taxon>
        <taxon>Saccharomycetales</taxon>
        <taxon>Saccharomycetaceae</taxon>
        <taxon>Zygosaccharomyces</taxon>
    </lineage>
</organism>
<dbReference type="Pfam" id="PF00400">
    <property type="entry name" value="WD40"/>
    <property type="match status" value="2"/>
</dbReference>
<evidence type="ECO:0000256" key="4">
    <source>
        <dbReference type="ARBA" id="ARBA00022737"/>
    </source>
</evidence>
<evidence type="ECO:0000259" key="8">
    <source>
        <dbReference type="PROSITE" id="PS50908"/>
    </source>
</evidence>
<dbReference type="InterPro" id="IPR019775">
    <property type="entry name" value="WD40_repeat_CS"/>
</dbReference>
<proteinExistence type="inferred from homology"/>
<dbReference type="InterPro" id="IPR006575">
    <property type="entry name" value="RWD_dom"/>
</dbReference>
<dbReference type="InterPro" id="IPR049567">
    <property type="entry name" value="WDR59-like"/>
</dbReference>
<dbReference type="SUPFAM" id="SSF54495">
    <property type="entry name" value="UBC-like"/>
    <property type="match status" value="1"/>
</dbReference>
<dbReference type="GO" id="GO:0034198">
    <property type="term" value="P:cellular response to amino acid starvation"/>
    <property type="evidence" value="ECO:0007669"/>
    <property type="project" value="TreeGrafter"/>
</dbReference>
<evidence type="ECO:0000256" key="5">
    <source>
        <dbReference type="ARBA" id="ARBA00038452"/>
    </source>
</evidence>
<dbReference type="PROSITE" id="PS50908">
    <property type="entry name" value="RWD"/>
    <property type="match status" value="1"/>
</dbReference>
<dbReference type="PROSITE" id="PS50082">
    <property type="entry name" value="WD_REPEATS_2"/>
    <property type="match status" value="2"/>
</dbReference>
<dbReference type="InterPro" id="IPR049566">
    <property type="entry name" value="WDR59_RTC1-like_RING_Znf"/>
</dbReference>
<feature type="repeat" description="WD" evidence="6">
    <location>
        <begin position="197"/>
        <end position="230"/>
    </location>
</feature>
<dbReference type="InterPro" id="IPR016135">
    <property type="entry name" value="UBQ-conjugating_enzyme/RWD"/>
</dbReference>
<dbReference type="SUPFAM" id="SSF50978">
    <property type="entry name" value="WD40 repeat-like"/>
    <property type="match status" value="1"/>
</dbReference>
<evidence type="ECO:0000256" key="2">
    <source>
        <dbReference type="ARBA" id="ARBA00022554"/>
    </source>
</evidence>
<evidence type="ECO:0000256" key="1">
    <source>
        <dbReference type="ARBA" id="ARBA00004116"/>
    </source>
</evidence>
<dbReference type="PROSITE" id="PS50294">
    <property type="entry name" value="WD_REPEATS_REGION"/>
    <property type="match status" value="2"/>
</dbReference>
<dbReference type="InterPro" id="IPR001680">
    <property type="entry name" value="WD40_rpt"/>
</dbReference>
<sequence length="1147" mass="129411">MVGYVGGDPYQSPSFGKSLSLRVDGGVNALSINPSGRDVVLASKQGLHIIDLDDPFSPPRWLRHVTPWQVADVQWSPHPAKPYWVVSTSNQKAIIWNLAKPSSDAIEHVLHKHFRAITDINFSPQHPDILATCSIDTYVHAWDVRSPQRPFYTTSGWLSGASQVKWNFSDQNVLASAHGNDVCIWDLRKGSTPLGKLVGHGSSVNSVDFNRFKKTELMTGSNDGSVKFWDYSKSCNEPIRTIRTDFPIWRGRYLPFGEGCCLMPSVGGFNSVYVASLANREGMQELNDSKLQPIYAFKGHDDRVTDFVWRSRNRCGSDGCDREFQLVTWSKDCDLRLWPVPETVYEKVNFDRHQQLDESIPSYEYITYNREPEVAKPQPGPRSKRIKEKFVSTSGLKSKKDVNHISWLSGVRMNYNSSPESIFKERTLQNLGEEVSSLGHKFPKVVFEKISVSTGELIITLNGPWSENDPDEYVFLRIDVKIPPEYPNKGYPPVFSIEDNGNLSNDRREDINQRLKEICFKCTDSGLYCLEPCLRLLLGEKVNLEELGQNDEPLLNFEIADQLAMEELSSVPSSEDPTEYLSDTSTSESEEKENDGVLNLGVDFNSQMNRDMAFDSTPVPTECGATWSPDGTLLCFFASEGKQDKKQQAMLRLASRDTAKHQNGFHGNGTQKNMTLTKSSTTNTSRGQRPKRYVETIPSAANSLGKSAHVTSEEESNSDEYSDSFEDDWSDILANDIGVRTKLPALRGRVSKTFESVNSESGKTTESKKMKNVVITKDFSHLVPDRKDLALEFRFTDAPQGELARHNALVAEKYGLEEKSHCWQILSDLLMTNEETDPYNLIWDNHPMGIKWFIKEVLSYFERINDLQMLAMVGAVASNTATSVLSTANNGKLNTNQDNKRMESTIDFNPNENSNSWRTDMLSHLSSNNGVAPSFFEYNRHRHSPDEISIKSEDYFSPKNYNNAAAIAPTVSPPISNTAVSATIAHNQQNASKLPNVTIELVDDDILSAIRQPVRSLLDPDDAAKFRFYSYQYAKLLCTWGLPMQRAELLKISFESTHKNTSDFDTHSSSDNQDLFGKIQTNWKENRYKEPNFNNCNYCGLKVTRNIFLCENCEHVMHASCARDWWTQSEQCASGCGCHCPEVLRMS</sequence>
<evidence type="ECO:0000256" key="3">
    <source>
        <dbReference type="ARBA" id="ARBA00022574"/>
    </source>
</evidence>
<dbReference type="SMART" id="SM00320">
    <property type="entry name" value="WD40"/>
    <property type="match status" value="6"/>
</dbReference>
<accession>A0A1Q3ADM2</accession>
<dbReference type="PROSITE" id="PS00678">
    <property type="entry name" value="WD_REPEATS_1"/>
    <property type="match status" value="1"/>
</dbReference>
<feature type="region of interest" description="Disordered" evidence="7">
    <location>
        <begin position="568"/>
        <end position="595"/>
    </location>
</feature>
<feature type="region of interest" description="Disordered" evidence="7">
    <location>
        <begin position="660"/>
        <end position="724"/>
    </location>
</feature>
<dbReference type="GO" id="GO:0005774">
    <property type="term" value="C:vacuolar membrane"/>
    <property type="evidence" value="ECO:0007669"/>
    <property type="project" value="TreeGrafter"/>
</dbReference>
<protein>
    <recommendedName>
        <fullName evidence="8">RWD domain-containing protein</fullName>
    </recommendedName>
</protein>
<keyword evidence="2" id="KW-0926">Vacuole</keyword>
<dbReference type="InterPro" id="IPR036322">
    <property type="entry name" value="WD40_repeat_dom_sf"/>
</dbReference>
<evidence type="ECO:0000313" key="10">
    <source>
        <dbReference type="Proteomes" id="UP000187013"/>
    </source>
</evidence>
<dbReference type="PANTHER" id="PTHR46170:SF1">
    <property type="entry name" value="GATOR COMPLEX PROTEIN WDR59"/>
    <property type="match status" value="1"/>
</dbReference>
<comment type="caution">
    <text evidence="9">The sequence shown here is derived from an EMBL/GenBank/DDBJ whole genome shotgun (WGS) entry which is preliminary data.</text>
</comment>
<dbReference type="OrthoDB" id="311712at2759"/>